<feature type="non-terminal residue" evidence="1">
    <location>
        <position position="1"/>
    </location>
</feature>
<accession>A0A381WQC9</accession>
<dbReference type="EMBL" id="UINC01012538">
    <property type="protein sequence ID" value="SVA54704.1"/>
    <property type="molecule type" value="Genomic_DNA"/>
</dbReference>
<feature type="non-terminal residue" evidence="1">
    <location>
        <position position="30"/>
    </location>
</feature>
<gene>
    <name evidence="1" type="ORF">METZ01_LOCUS107558</name>
</gene>
<protein>
    <submittedName>
        <fullName evidence="1">Uncharacterized protein</fullName>
    </submittedName>
</protein>
<organism evidence="1">
    <name type="scientific">marine metagenome</name>
    <dbReference type="NCBI Taxonomy" id="408172"/>
    <lineage>
        <taxon>unclassified sequences</taxon>
        <taxon>metagenomes</taxon>
        <taxon>ecological metagenomes</taxon>
    </lineage>
</organism>
<proteinExistence type="predicted"/>
<name>A0A381WQC9_9ZZZZ</name>
<evidence type="ECO:0000313" key="1">
    <source>
        <dbReference type="EMBL" id="SVA54704.1"/>
    </source>
</evidence>
<sequence length="30" mass="3094">VGSSQEITGDDVVGFLSQLAFNPITIVGTE</sequence>
<reference evidence="1" key="1">
    <citation type="submission" date="2018-05" db="EMBL/GenBank/DDBJ databases">
        <authorList>
            <person name="Lanie J.A."/>
            <person name="Ng W.-L."/>
            <person name="Kazmierczak K.M."/>
            <person name="Andrzejewski T.M."/>
            <person name="Davidsen T.M."/>
            <person name="Wayne K.J."/>
            <person name="Tettelin H."/>
            <person name="Glass J.I."/>
            <person name="Rusch D."/>
            <person name="Podicherti R."/>
            <person name="Tsui H.-C.T."/>
            <person name="Winkler M.E."/>
        </authorList>
    </citation>
    <scope>NUCLEOTIDE SEQUENCE</scope>
</reference>
<dbReference type="AlphaFoldDB" id="A0A381WQC9"/>